<feature type="non-terminal residue" evidence="2">
    <location>
        <position position="1"/>
    </location>
</feature>
<evidence type="ECO:0000256" key="1">
    <source>
        <dbReference type="RuleBase" id="RU363099"/>
    </source>
</evidence>
<keyword evidence="1" id="KW-0964">Secreted</keyword>
<evidence type="ECO:0000313" key="3">
    <source>
        <dbReference type="Proteomes" id="UP000886520"/>
    </source>
</evidence>
<name>A0A9D4UTP1_ADICA</name>
<evidence type="ECO:0000313" key="2">
    <source>
        <dbReference type="EMBL" id="KAI5073903.1"/>
    </source>
</evidence>
<organism evidence="2 3">
    <name type="scientific">Adiantum capillus-veneris</name>
    <name type="common">Maidenhair fern</name>
    <dbReference type="NCBI Taxonomy" id="13818"/>
    <lineage>
        <taxon>Eukaryota</taxon>
        <taxon>Viridiplantae</taxon>
        <taxon>Streptophyta</taxon>
        <taxon>Embryophyta</taxon>
        <taxon>Tracheophyta</taxon>
        <taxon>Polypodiopsida</taxon>
        <taxon>Polypodiidae</taxon>
        <taxon>Polypodiales</taxon>
        <taxon>Pteridineae</taxon>
        <taxon>Pteridaceae</taxon>
        <taxon>Vittarioideae</taxon>
        <taxon>Adiantum</taxon>
    </lineage>
</organism>
<comment type="function">
    <text evidence="1">Dirigent proteins impart stereoselectivity on the phenoxy radical-coupling reaction, yielding optically active lignans from two molecules of coniferyl alcohol in the biosynthesis of lignans, flavonolignans, and alkaloids and thus plays a central role in plant secondary metabolism.</text>
</comment>
<gene>
    <name evidence="2" type="ORF">GOP47_0011916</name>
</gene>
<sequence>GHSHSVKIEFIWATFLFLNCPCSFNVQGVRGMEMGEAKMDTIVFFIHIDVERNYVQLASGGEGVEDIEGILVRLFGYATPITEGPSRQSHSLGFVRGLSLILSPSSDSPSSSVAPTKEHLLNTIEYDDGVVKGTIAQHGFIEFPPPYTEESELAVVGGTGDFHLVQGYSKPTLVSLDPIVICLNVHLLYPRAPLSSSTIELVYHIHKNNTIFQ</sequence>
<dbReference type="GO" id="GO:0048046">
    <property type="term" value="C:apoplast"/>
    <property type="evidence" value="ECO:0007669"/>
    <property type="project" value="UniProtKB-SubCell"/>
</dbReference>
<keyword evidence="1" id="KW-0052">Apoplast</keyword>
<accession>A0A9D4UTP1</accession>
<comment type="caution">
    <text evidence="2">The sequence shown here is derived from an EMBL/GenBank/DDBJ whole genome shotgun (WGS) entry which is preliminary data.</text>
</comment>
<dbReference type="Proteomes" id="UP000886520">
    <property type="component" value="Chromosome 11"/>
</dbReference>
<reference evidence="2" key="1">
    <citation type="submission" date="2021-01" db="EMBL/GenBank/DDBJ databases">
        <title>Adiantum capillus-veneris genome.</title>
        <authorList>
            <person name="Fang Y."/>
            <person name="Liao Q."/>
        </authorList>
    </citation>
    <scope>NUCLEOTIDE SEQUENCE</scope>
    <source>
        <strain evidence="2">H3</strain>
        <tissue evidence="2">Leaf</tissue>
    </source>
</reference>
<feature type="signal peptide" evidence="1">
    <location>
        <begin position="1"/>
        <end position="31"/>
    </location>
</feature>
<keyword evidence="3" id="KW-1185">Reference proteome</keyword>
<dbReference type="OrthoDB" id="1974909at2759"/>
<keyword evidence="1" id="KW-0732">Signal</keyword>
<dbReference type="EMBL" id="JABFUD020000011">
    <property type="protein sequence ID" value="KAI5073903.1"/>
    <property type="molecule type" value="Genomic_DNA"/>
</dbReference>
<protein>
    <recommendedName>
        <fullName evidence="1">Dirigent protein</fullName>
    </recommendedName>
</protein>
<feature type="chain" id="PRO_5039749869" description="Dirigent protein" evidence="1">
    <location>
        <begin position="32"/>
        <end position="213"/>
    </location>
</feature>
<comment type="subunit">
    <text evidence="1">Homodimer.</text>
</comment>
<proteinExistence type="inferred from homology"/>
<dbReference type="InterPro" id="IPR004265">
    <property type="entry name" value="Dirigent"/>
</dbReference>
<comment type="similarity">
    <text evidence="1">Belongs to the plant dirigent protein family.</text>
</comment>
<dbReference type="Pfam" id="PF03018">
    <property type="entry name" value="Dirigent"/>
    <property type="match status" value="1"/>
</dbReference>
<comment type="subcellular location">
    <subcellularLocation>
        <location evidence="1">Secreted</location>
        <location evidence="1">Extracellular space</location>
        <location evidence="1">Apoplast</location>
    </subcellularLocation>
</comment>
<dbReference type="AlphaFoldDB" id="A0A9D4UTP1"/>